<name>A0A9P1N5T3_9PELO</name>
<dbReference type="SMART" id="SM00444">
    <property type="entry name" value="GYF"/>
    <property type="match status" value="1"/>
</dbReference>
<organism evidence="3 4">
    <name type="scientific">Caenorhabditis angaria</name>
    <dbReference type="NCBI Taxonomy" id="860376"/>
    <lineage>
        <taxon>Eukaryota</taxon>
        <taxon>Metazoa</taxon>
        <taxon>Ecdysozoa</taxon>
        <taxon>Nematoda</taxon>
        <taxon>Chromadorea</taxon>
        <taxon>Rhabditida</taxon>
        <taxon>Rhabditina</taxon>
        <taxon>Rhabditomorpha</taxon>
        <taxon>Rhabditoidea</taxon>
        <taxon>Rhabditidae</taxon>
        <taxon>Peloderinae</taxon>
        <taxon>Caenorhabditis</taxon>
    </lineage>
</organism>
<evidence type="ECO:0000313" key="3">
    <source>
        <dbReference type="EMBL" id="CAI5450894.1"/>
    </source>
</evidence>
<keyword evidence="4" id="KW-1185">Reference proteome</keyword>
<gene>
    <name evidence="3" type="ORF">CAMP_LOCUS13531</name>
</gene>
<protein>
    <recommendedName>
        <fullName evidence="2">GYF domain-containing protein</fullName>
    </recommendedName>
</protein>
<feature type="compositionally biased region" description="Polar residues" evidence="1">
    <location>
        <begin position="134"/>
        <end position="147"/>
    </location>
</feature>
<evidence type="ECO:0000256" key="1">
    <source>
        <dbReference type="SAM" id="MobiDB-lite"/>
    </source>
</evidence>
<dbReference type="Gene3D" id="3.30.1490.40">
    <property type="match status" value="1"/>
</dbReference>
<evidence type="ECO:0000313" key="4">
    <source>
        <dbReference type="Proteomes" id="UP001152747"/>
    </source>
</evidence>
<feature type="domain" description="GYF" evidence="2">
    <location>
        <begin position="11"/>
        <end position="59"/>
    </location>
</feature>
<accession>A0A9P1N5T3</accession>
<evidence type="ECO:0000259" key="2">
    <source>
        <dbReference type="PROSITE" id="PS50829"/>
    </source>
</evidence>
<proteinExistence type="predicted"/>
<dbReference type="CDD" id="cd00072">
    <property type="entry name" value="GYF"/>
    <property type="match status" value="1"/>
</dbReference>
<dbReference type="AlphaFoldDB" id="A0A9P1N5T3"/>
<dbReference type="InterPro" id="IPR035445">
    <property type="entry name" value="GYF-like_dom_sf"/>
</dbReference>
<feature type="region of interest" description="Disordered" evidence="1">
    <location>
        <begin position="126"/>
        <end position="166"/>
    </location>
</feature>
<dbReference type="SUPFAM" id="SSF55277">
    <property type="entry name" value="GYF domain"/>
    <property type="match status" value="1"/>
</dbReference>
<reference evidence="3" key="1">
    <citation type="submission" date="2022-11" db="EMBL/GenBank/DDBJ databases">
        <authorList>
            <person name="Kikuchi T."/>
        </authorList>
    </citation>
    <scope>NUCLEOTIDE SEQUENCE</scope>
    <source>
        <strain evidence="3">PS1010</strain>
    </source>
</reference>
<dbReference type="EMBL" id="CANHGI010000005">
    <property type="protein sequence ID" value="CAI5450894.1"/>
    <property type="molecule type" value="Genomic_DNA"/>
</dbReference>
<comment type="caution">
    <text evidence="3">The sequence shown here is derived from an EMBL/GenBank/DDBJ whole genome shotgun (WGS) entry which is preliminary data.</text>
</comment>
<dbReference type="Proteomes" id="UP001152747">
    <property type="component" value="Unassembled WGS sequence"/>
</dbReference>
<sequence length="240" mass="27224">MINKQSPQPQETRWHYLGPDNEMYGPYTSKDMLFWLQSGYFTESLQLRTENETQYHSLGEWNSLLGTHPFNMPIYSMESLMSQIHQIRPPQPQMMIMPPGIAPPYPPPQLRYPNFMPMAPIQQIHQMNGIGPNGPQQQTLHQLHSQPPSEPIDAGSLSHTPDSENDIRTHEKSMKQKHTNAWFAELGLRANLPQVTSVSTETDVVSTKDSACQTEAIHINPKAASRILSELFGQTVVIKN</sequence>
<dbReference type="InterPro" id="IPR003169">
    <property type="entry name" value="GYF"/>
</dbReference>
<dbReference type="OrthoDB" id="48509at2759"/>
<dbReference type="PROSITE" id="PS50829">
    <property type="entry name" value="GYF"/>
    <property type="match status" value="1"/>
</dbReference>
<dbReference type="Pfam" id="PF02213">
    <property type="entry name" value="GYF"/>
    <property type="match status" value="1"/>
</dbReference>